<feature type="active site" description="Charge relay system" evidence="2">
    <location>
        <position position="197"/>
    </location>
</feature>
<evidence type="ECO:0008006" key="5">
    <source>
        <dbReference type="Google" id="ProtNLM"/>
    </source>
</evidence>
<evidence type="ECO:0000256" key="1">
    <source>
        <dbReference type="ARBA" id="ARBA00022801"/>
    </source>
</evidence>
<organism evidence="3 4">
    <name type="scientific">Neonectria magnoliae</name>
    <dbReference type="NCBI Taxonomy" id="2732573"/>
    <lineage>
        <taxon>Eukaryota</taxon>
        <taxon>Fungi</taxon>
        <taxon>Dikarya</taxon>
        <taxon>Ascomycota</taxon>
        <taxon>Pezizomycotina</taxon>
        <taxon>Sordariomycetes</taxon>
        <taxon>Hypocreomycetidae</taxon>
        <taxon>Hypocreales</taxon>
        <taxon>Nectriaceae</taxon>
        <taxon>Neonectria</taxon>
    </lineage>
</organism>
<dbReference type="PRINTS" id="PR00723">
    <property type="entry name" value="SUBTILISIN"/>
</dbReference>
<keyword evidence="1 2" id="KW-0378">Hydrolase</keyword>
<feature type="active site" description="Charge relay system" evidence="2">
    <location>
        <position position="12"/>
    </location>
</feature>
<protein>
    <recommendedName>
        <fullName evidence="5">Peptidase S8/S53 domain-containing protein</fullName>
    </recommendedName>
</protein>
<evidence type="ECO:0000313" key="4">
    <source>
        <dbReference type="Proteomes" id="UP001498421"/>
    </source>
</evidence>
<comment type="similarity">
    <text evidence="2">Belongs to the peptidase S8 family.</text>
</comment>
<dbReference type="PROSITE" id="PS51892">
    <property type="entry name" value="SUBTILASE"/>
    <property type="match status" value="1"/>
</dbReference>
<comment type="caution">
    <text evidence="3">The sequence shown here is derived from an EMBL/GenBank/DDBJ whole genome shotgun (WGS) entry which is preliminary data.</text>
</comment>
<gene>
    <name evidence="3" type="ORF">QQZ08_000479</name>
</gene>
<keyword evidence="4" id="KW-1185">Reference proteome</keyword>
<sequence>MTYKQVRVAVIDTGINGDDPYAKHIRGYRDFVTNKDDIKQAKTGHGTNSVNLICKVYAEPETYVARVFEHDQTNERYARSDATGNTPKKFSGSIANSRRQYNIIASGFERDHASMRKAIKSAVSDGTLVFTAAFSYGNIRQVTFPARMQNVICGHYTDGRAKVSRSINPAAQTTKSKNFAILGEGVSVPPATLTGTSVATSIAASLAGRLLDISRQRDGQQRIR</sequence>
<evidence type="ECO:0000256" key="2">
    <source>
        <dbReference type="PROSITE-ProRule" id="PRU01240"/>
    </source>
</evidence>
<evidence type="ECO:0000313" key="3">
    <source>
        <dbReference type="EMBL" id="KAK7433008.1"/>
    </source>
</evidence>
<keyword evidence="2" id="KW-0645">Protease</keyword>
<dbReference type="Proteomes" id="UP001498421">
    <property type="component" value="Unassembled WGS sequence"/>
</dbReference>
<dbReference type="InterPro" id="IPR036852">
    <property type="entry name" value="Peptidase_S8/S53_dom_sf"/>
</dbReference>
<name>A0ABR1IJY1_9HYPO</name>
<reference evidence="3 4" key="1">
    <citation type="journal article" date="2025" name="Microbiol. Resour. Announc.">
        <title>Draft genome sequences for Neonectria magnoliae and Neonectria punicea, canker pathogens of Liriodendron tulipifera and Acer saccharum in West Virginia.</title>
        <authorList>
            <person name="Petronek H.M."/>
            <person name="Kasson M.T."/>
            <person name="Metheny A.M."/>
            <person name="Stauder C.M."/>
            <person name="Lovett B."/>
            <person name="Lynch S.C."/>
            <person name="Garnas J.R."/>
            <person name="Kasson L.R."/>
            <person name="Stajich J.E."/>
        </authorList>
    </citation>
    <scope>NUCLEOTIDE SEQUENCE [LARGE SCALE GENOMIC DNA]</scope>
    <source>
        <strain evidence="3 4">NRRL 64651</strain>
    </source>
</reference>
<proteinExistence type="inferred from homology"/>
<feature type="active site" description="Charge relay system" evidence="2">
    <location>
        <position position="45"/>
    </location>
</feature>
<dbReference type="Gene3D" id="3.40.50.200">
    <property type="entry name" value="Peptidase S8/S53 domain"/>
    <property type="match status" value="1"/>
</dbReference>
<accession>A0ABR1IJY1</accession>
<keyword evidence="2" id="KW-0720">Serine protease</keyword>
<dbReference type="InterPro" id="IPR015500">
    <property type="entry name" value="Peptidase_S8_subtilisin-rel"/>
</dbReference>
<dbReference type="SUPFAM" id="SSF52743">
    <property type="entry name" value="Subtilisin-like"/>
    <property type="match status" value="1"/>
</dbReference>
<dbReference type="EMBL" id="JAZAVK010000002">
    <property type="protein sequence ID" value="KAK7433008.1"/>
    <property type="molecule type" value="Genomic_DNA"/>
</dbReference>
<dbReference type="PROSITE" id="PS00136">
    <property type="entry name" value="SUBTILASE_ASP"/>
    <property type="match status" value="1"/>
</dbReference>
<dbReference type="InterPro" id="IPR023827">
    <property type="entry name" value="Peptidase_S8_Asp-AS"/>
</dbReference>